<evidence type="ECO:0000313" key="2">
    <source>
        <dbReference type="EMBL" id="RMJ07959.1"/>
    </source>
</evidence>
<protein>
    <submittedName>
        <fullName evidence="2">Uncharacterized protein</fullName>
    </submittedName>
</protein>
<dbReference type="Proteomes" id="UP000277212">
    <property type="component" value="Unassembled WGS sequence"/>
</dbReference>
<feature type="compositionally biased region" description="Polar residues" evidence="1">
    <location>
        <begin position="118"/>
        <end position="133"/>
    </location>
</feature>
<evidence type="ECO:0000313" key="3">
    <source>
        <dbReference type="Proteomes" id="UP000277212"/>
    </source>
</evidence>
<organism evidence="2 3">
    <name type="scientific">Fusarium kuroshium</name>
    <dbReference type="NCBI Taxonomy" id="2010991"/>
    <lineage>
        <taxon>Eukaryota</taxon>
        <taxon>Fungi</taxon>
        <taxon>Dikarya</taxon>
        <taxon>Ascomycota</taxon>
        <taxon>Pezizomycotina</taxon>
        <taxon>Sordariomycetes</taxon>
        <taxon>Hypocreomycetidae</taxon>
        <taxon>Hypocreales</taxon>
        <taxon>Nectriaceae</taxon>
        <taxon>Fusarium</taxon>
        <taxon>Fusarium solani species complex</taxon>
    </lineage>
</organism>
<reference evidence="2 3" key="1">
    <citation type="submission" date="2017-06" db="EMBL/GenBank/DDBJ databases">
        <title>Comparative genomic analysis of Ambrosia Fusariam Clade fungi.</title>
        <authorList>
            <person name="Stajich J.E."/>
            <person name="Carrillo J."/>
            <person name="Kijimoto T."/>
            <person name="Eskalen A."/>
            <person name="O'Donnell K."/>
            <person name="Kasson M."/>
        </authorList>
    </citation>
    <scope>NUCLEOTIDE SEQUENCE [LARGE SCALE GENOMIC DNA]</scope>
    <source>
        <strain evidence="2">UCR3666</strain>
    </source>
</reference>
<feature type="compositionally biased region" description="Basic residues" evidence="1">
    <location>
        <begin position="38"/>
        <end position="49"/>
    </location>
</feature>
<name>A0A3M2RRW1_9HYPO</name>
<accession>A0A3M2RRW1</accession>
<gene>
    <name evidence="2" type="ORF">CDV36_012435</name>
</gene>
<feature type="compositionally biased region" description="Polar residues" evidence="1">
    <location>
        <begin position="53"/>
        <end position="68"/>
    </location>
</feature>
<keyword evidence="3" id="KW-1185">Reference proteome</keyword>
<feature type="region of interest" description="Disordered" evidence="1">
    <location>
        <begin position="25"/>
        <end position="141"/>
    </location>
</feature>
<dbReference type="EMBL" id="NKUJ01000313">
    <property type="protein sequence ID" value="RMJ07959.1"/>
    <property type="molecule type" value="Genomic_DNA"/>
</dbReference>
<sequence length="175" mass="19518">MATQNHLPAAIHTIYWNDDDTVRRLAQRRQSRKESSRPKPHSRPRRRHYPSSGGTYFTSRNVTRQQDPNPWLSDSLYLSSPSVSVSTTSSSPSPGSHSTFESTTKQGNPKSDWPTSEPGGNSQSATESYTNYQDIDGFDGPRDDMSLIMDFLGISDGELAALVGQQDNNMKRSHK</sequence>
<evidence type="ECO:0000256" key="1">
    <source>
        <dbReference type="SAM" id="MobiDB-lite"/>
    </source>
</evidence>
<dbReference type="AlphaFoldDB" id="A0A3M2RRW1"/>
<feature type="compositionally biased region" description="Low complexity" evidence="1">
    <location>
        <begin position="72"/>
        <end position="102"/>
    </location>
</feature>
<comment type="caution">
    <text evidence="2">The sequence shown here is derived from an EMBL/GenBank/DDBJ whole genome shotgun (WGS) entry which is preliminary data.</text>
</comment>
<proteinExistence type="predicted"/>